<evidence type="ECO:0000256" key="1">
    <source>
        <dbReference type="SAM" id="MobiDB-lite"/>
    </source>
</evidence>
<sequence length="38" mass="4032">MAEGRSETIAIGITIILTRTPGDPHKTEPPIGTEQNAD</sequence>
<organism evidence="2 3">
    <name type="scientific">Acaryochloris marina (strain MBIC 11017)</name>
    <dbReference type="NCBI Taxonomy" id="329726"/>
    <lineage>
        <taxon>Bacteria</taxon>
        <taxon>Bacillati</taxon>
        <taxon>Cyanobacteriota</taxon>
        <taxon>Cyanophyceae</taxon>
        <taxon>Acaryochloridales</taxon>
        <taxon>Acaryochloridaceae</taxon>
        <taxon>Acaryochloris</taxon>
    </lineage>
</organism>
<dbReference type="EMBL" id="CP000828">
    <property type="protein sequence ID" value="ABW30773.1"/>
    <property type="molecule type" value="Genomic_DNA"/>
</dbReference>
<dbReference type="HOGENOM" id="CLU_3323257_0_0_3"/>
<name>B0C0I0_ACAM1</name>
<keyword evidence="3" id="KW-1185">Reference proteome</keyword>
<dbReference type="Proteomes" id="UP000000268">
    <property type="component" value="Chromosome"/>
</dbReference>
<evidence type="ECO:0000313" key="3">
    <source>
        <dbReference type="Proteomes" id="UP000000268"/>
    </source>
</evidence>
<reference evidence="2 3" key="1">
    <citation type="journal article" date="2008" name="Proc. Natl. Acad. Sci. U.S.A.">
        <title>Niche adaptation and genome expansion in the chlorophyll d-producing cyanobacterium Acaryochloris marina.</title>
        <authorList>
            <person name="Swingley W.D."/>
            <person name="Chen M."/>
            <person name="Cheung P.C."/>
            <person name="Conrad A.L."/>
            <person name="Dejesa L.C."/>
            <person name="Hao J."/>
            <person name="Honchak B.M."/>
            <person name="Karbach L.E."/>
            <person name="Kurdoglu A."/>
            <person name="Lahiri S."/>
            <person name="Mastrian S.D."/>
            <person name="Miyashita H."/>
            <person name="Page L."/>
            <person name="Ramakrishna P."/>
            <person name="Satoh S."/>
            <person name="Sattley W.M."/>
            <person name="Shimada Y."/>
            <person name="Taylor H.L."/>
            <person name="Tomo T."/>
            <person name="Tsuchiya T."/>
            <person name="Wang Z.T."/>
            <person name="Raymond J."/>
            <person name="Mimuro M."/>
            <person name="Blankenship R.E."/>
            <person name="Touchman J.W."/>
        </authorList>
    </citation>
    <scope>NUCLEOTIDE SEQUENCE [LARGE SCALE GENOMIC DNA]</scope>
    <source>
        <strain evidence="3">MBIC 11017</strain>
    </source>
</reference>
<protein>
    <submittedName>
        <fullName evidence="2">Uncharacterized protein</fullName>
    </submittedName>
</protein>
<evidence type="ECO:0000313" key="2">
    <source>
        <dbReference type="EMBL" id="ABW30773.1"/>
    </source>
</evidence>
<gene>
    <name evidence="2" type="ordered locus">AM1_5832</name>
</gene>
<feature type="region of interest" description="Disordered" evidence="1">
    <location>
        <begin position="17"/>
        <end position="38"/>
    </location>
</feature>
<dbReference type="AlphaFoldDB" id="B0C0I0"/>
<accession>B0C0I0</accession>
<proteinExistence type="predicted"/>
<dbReference type="KEGG" id="amr:AM1_5832"/>